<evidence type="ECO:0000313" key="1">
    <source>
        <dbReference type="EMBL" id="MBS2965738.1"/>
    </source>
</evidence>
<keyword evidence="2" id="KW-1185">Reference proteome</keyword>
<evidence type="ECO:0000313" key="2">
    <source>
        <dbReference type="Proteomes" id="UP000677913"/>
    </source>
</evidence>
<gene>
    <name evidence="1" type="ORF">KGA66_21985</name>
</gene>
<protein>
    <submittedName>
        <fullName evidence="1">Uncharacterized protein</fullName>
    </submittedName>
</protein>
<comment type="caution">
    <text evidence="1">The sequence shown here is derived from an EMBL/GenBank/DDBJ whole genome shotgun (WGS) entry which is preliminary data.</text>
</comment>
<accession>A0A8J8BDX4</accession>
<name>A0A8J8BDX4_9ACTN</name>
<reference evidence="1" key="1">
    <citation type="submission" date="2021-04" db="EMBL/GenBank/DDBJ databases">
        <title>Genome based classification of Actinospica acidithermotolerans sp. nov., an actinobacterium isolated from an Indonesian hot spring.</title>
        <authorList>
            <person name="Kusuma A.B."/>
            <person name="Putra K.E."/>
            <person name="Nafisah S."/>
            <person name="Loh J."/>
            <person name="Nouioui I."/>
            <person name="Goodfellow M."/>
        </authorList>
    </citation>
    <scope>NUCLEOTIDE SEQUENCE</scope>
    <source>
        <strain evidence="1">DSM 45618</strain>
    </source>
</reference>
<dbReference type="EMBL" id="JAGSXH010000098">
    <property type="protein sequence ID" value="MBS2965738.1"/>
    <property type="molecule type" value="Genomic_DNA"/>
</dbReference>
<sequence length="205" mass="22081">MNLVGGLTGRGPSWRATVDMPRALVVALHLRDAAGLQVRTEHAPPPLEPSVDLDGALVQRATQAAAEAWVPWWHGLLARNPEFSGVPPLVPDPFPELPVDLRALIGTGLPAADAWFNARKREDLQALRQGVRPAATPRVGLIVNEVEQELGRAAAPFDLLISILPVTGLWGRRARRDHVLISRSLAAYEDGVAALLEPVVRDLAG</sequence>
<proteinExistence type="predicted"/>
<organism evidence="1 2">
    <name type="scientific">Actinocrinis puniceicyclus</name>
    <dbReference type="NCBI Taxonomy" id="977794"/>
    <lineage>
        <taxon>Bacteria</taxon>
        <taxon>Bacillati</taxon>
        <taxon>Actinomycetota</taxon>
        <taxon>Actinomycetes</taxon>
        <taxon>Catenulisporales</taxon>
        <taxon>Actinospicaceae</taxon>
        <taxon>Actinocrinis</taxon>
    </lineage>
</organism>
<dbReference type="RefSeq" id="WP_211470111.1">
    <property type="nucleotide sequence ID" value="NZ_JAGSXH010000098.1"/>
</dbReference>
<dbReference type="Proteomes" id="UP000677913">
    <property type="component" value="Unassembled WGS sequence"/>
</dbReference>
<dbReference type="AlphaFoldDB" id="A0A8J8BDX4"/>